<protein>
    <recommendedName>
        <fullName evidence="3">Serine hydrolase</fullName>
    </recommendedName>
</protein>
<dbReference type="AlphaFoldDB" id="A0A0K1RFA5"/>
<organism evidence="1 2">
    <name type="scientific">Corynebacterium riegelii</name>
    <dbReference type="NCBI Taxonomy" id="156976"/>
    <lineage>
        <taxon>Bacteria</taxon>
        <taxon>Bacillati</taxon>
        <taxon>Actinomycetota</taxon>
        <taxon>Actinomycetes</taxon>
        <taxon>Mycobacteriales</taxon>
        <taxon>Corynebacteriaceae</taxon>
        <taxon>Corynebacterium</taxon>
    </lineage>
</organism>
<dbReference type="Proteomes" id="UP000060016">
    <property type="component" value="Chromosome"/>
</dbReference>
<gene>
    <name evidence="1" type="ORF">AK829_06020</name>
</gene>
<dbReference type="PATRIC" id="fig|156976.3.peg.1195"/>
<dbReference type="STRING" id="156976.AK829_06020"/>
<name>A0A0K1RFA5_9CORY</name>
<accession>A0A0K1RFA5</accession>
<proteinExistence type="predicted"/>
<dbReference type="InterPro" id="IPR012338">
    <property type="entry name" value="Beta-lactam/transpept-like"/>
</dbReference>
<dbReference type="EMBL" id="CP012342">
    <property type="protein sequence ID" value="AKV59881.1"/>
    <property type="molecule type" value="Genomic_DNA"/>
</dbReference>
<evidence type="ECO:0000313" key="1">
    <source>
        <dbReference type="EMBL" id="AKV59881.1"/>
    </source>
</evidence>
<dbReference type="SUPFAM" id="SSF56601">
    <property type="entry name" value="beta-lactamase/transpeptidase-like"/>
    <property type="match status" value="1"/>
</dbReference>
<dbReference type="KEGG" id="crie:AK829_06020"/>
<evidence type="ECO:0000313" key="2">
    <source>
        <dbReference type="Proteomes" id="UP000060016"/>
    </source>
</evidence>
<keyword evidence="2" id="KW-1185">Reference proteome</keyword>
<evidence type="ECO:0008006" key="3">
    <source>
        <dbReference type="Google" id="ProtNLM"/>
    </source>
</evidence>
<sequence length="239" mass="24327">MVDATPSENPDTQLSADLQRIADEAANMYGGAATVAVSDGKQTFASAEAGPYVAWSTSKVPIAIAALRVDPGLAPIAEAAITVSDNVAAESLWAAVTPAQVEAVLAEAGSPIAMNTVITRPGFTAFGQTQFSTHDQATFAAGLPCVAGASDVLAMMGRISPDQAYGLGTMPDAQFKGGWGPDTAGRYVIRQLGLVDGRGVALTVAPADGQYATGQQMATQIAGQLGQVLQQMPKAACTN</sequence>
<reference evidence="1 2" key="1">
    <citation type="submission" date="2015-08" db="EMBL/GenBank/DDBJ databases">
        <authorList>
            <person name="Babu N.S."/>
            <person name="Beckwith C.J."/>
            <person name="Beseler K.G."/>
            <person name="Brison A."/>
            <person name="Carone J.V."/>
            <person name="Caskin T.P."/>
            <person name="Diamond M."/>
            <person name="Durham M.E."/>
            <person name="Foxe J.M."/>
            <person name="Go M."/>
            <person name="Henderson B.A."/>
            <person name="Jones I.B."/>
            <person name="McGettigan J.A."/>
            <person name="Micheletti S.J."/>
            <person name="Nasrallah M.E."/>
            <person name="Ortiz D."/>
            <person name="Piller C.R."/>
            <person name="Privatt S.R."/>
            <person name="Schneider S.L."/>
            <person name="Sharp S."/>
            <person name="Smith T.C."/>
            <person name="Stanton J.D."/>
            <person name="Ullery H.E."/>
            <person name="Wilson R.J."/>
            <person name="Serrano M.G."/>
            <person name="Buck G."/>
            <person name="Lee V."/>
            <person name="Wang Y."/>
            <person name="Carvalho R."/>
            <person name="Voegtly L."/>
            <person name="Shi R."/>
            <person name="Duckworth R."/>
            <person name="Johnson A."/>
            <person name="Loviza R."/>
            <person name="Walstead R."/>
            <person name="Shah Z."/>
            <person name="Kiflezghi M."/>
            <person name="Wade K."/>
            <person name="Ball S.L."/>
            <person name="Bradley K.W."/>
            <person name="Asai D.J."/>
            <person name="Bowman C.A."/>
            <person name="Russell D.A."/>
            <person name="Pope W.H."/>
            <person name="Jacobs-Sera D."/>
            <person name="Hendrix R.W."/>
            <person name="Hatfull G.F."/>
        </authorList>
    </citation>
    <scope>NUCLEOTIDE SEQUENCE [LARGE SCALE GENOMIC DNA]</scope>
    <source>
        <strain evidence="1 2">PUDD_83A45</strain>
    </source>
</reference>
<dbReference type="Gene3D" id="3.40.710.10">
    <property type="entry name" value="DD-peptidase/beta-lactamase superfamily"/>
    <property type="match status" value="1"/>
</dbReference>